<gene>
    <name evidence="3" type="ORF">AS180_15325</name>
</gene>
<proteinExistence type="predicted"/>
<feature type="domain" description="Glycosyltransferase subfamily 4-like N-terminal" evidence="2">
    <location>
        <begin position="14"/>
        <end position="171"/>
    </location>
</feature>
<protein>
    <recommendedName>
        <fullName evidence="5">Glycosyltransferase</fullName>
    </recommendedName>
</protein>
<organism evidence="3 4">
    <name type="scientific">Priestia veravalensis</name>
    <dbReference type="NCBI Taxonomy" id="1414648"/>
    <lineage>
        <taxon>Bacteria</taxon>
        <taxon>Bacillati</taxon>
        <taxon>Bacillota</taxon>
        <taxon>Bacilli</taxon>
        <taxon>Bacillales</taxon>
        <taxon>Bacillaceae</taxon>
        <taxon>Priestia</taxon>
    </lineage>
</organism>
<evidence type="ECO:0000259" key="2">
    <source>
        <dbReference type="Pfam" id="PF13439"/>
    </source>
</evidence>
<feature type="domain" description="Glycosyl transferase family 1" evidence="1">
    <location>
        <begin position="188"/>
        <end position="314"/>
    </location>
</feature>
<sequence>MKKIAFLLPDFQEGGMPKVASNIMSGLGDSYQQYLILLDSNSDIRFETNAEVLRVCPKGDSKVGKAKVFLDRINIVKKIKKEHHFDIVISFGVAANIINIVSKQNDKTICTEHNIKSIENKTWGFFGRVYDVLIKKFYTKPDHLVAISKVMKEDFIGNYNIKGNIEVIYNPHKISEIINRSYESLTEEEQQLFTDKVTLINVGRMTYAKGHWHLIRILAELKKEIPTIQLIILGQGEMEQSLKTLAERLNVQDSIKFLGFQSNPYKFIRNSDLFVMSSLYEGFPNVLIESLACETPIVSTDCKSGPREIIDEAKDIYKIINKYEVCKYGVLTPQFNGEIVLENTLLSDSEEEMKKAVLKLLSDKELYNKIQQEYKLQALEYDVENMVKEYKKIFN</sequence>
<dbReference type="Gene3D" id="3.40.50.2000">
    <property type="entry name" value="Glycogen Phosphorylase B"/>
    <property type="match status" value="2"/>
</dbReference>
<dbReference type="SUPFAM" id="SSF53756">
    <property type="entry name" value="UDP-Glycosyltransferase/glycogen phosphorylase"/>
    <property type="match status" value="1"/>
</dbReference>
<comment type="caution">
    <text evidence="3">The sequence shown here is derived from an EMBL/GenBank/DDBJ whole genome shotgun (WGS) entry which is preliminary data.</text>
</comment>
<dbReference type="RefSeq" id="WP_062687079.1">
    <property type="nucleotide sequence ID" value="NZ_KQ758671.1"/>
</dbReference>
<dbReference type="InterPro" id="IPR028098">
    <property type="entry name" value="Glyco_trans_4-like_N"/>
</dbReference>
<dbReference type="PANTHER" id="PTHR12526:SF630">
    <property type="entry name" value="GLYCOSYLTRANSFERASE"/>
    <property type="match status" value="1"/>
</dbReference>
<accession>A0A0V8JIY4</accession>
<name>A0A0V8JIY4_9BACI</name>
<dbReference type="GO" id="GO:0016757">
    <property type="term" value="F:glycosyltransferase activity"/>
    <property type="evidence" value="ECO:0007669"/>
    <property type="project" value="InterPro"/>
</dbReference>
<dbReference type="AlphaFoldDB" id="A0A0V8JIY4"/>
<dbReference type="CDD" id="cd03811">
    <property type="entry name" value="GT4_GT28_WabH-like"/>
    <property type="match status" value="1"/>
</dbReference>
<dbReference type="Pfam" id="PF13439">
    <property type="entry name" value="Glyco_transf_4"/>
    <property type="match status" value="1"/>
</dbReference>
<dbReference type="Proteomes" id="UP000053681">
    <property type="component" value="Unassembled WGS sequence"/>
</dbReference>
<evidence type="ECO:0000259" key="1">
    <source>
        <dbReference type="Pfam" id="PF00534"/>
    </source>
</evidence>
<evidence type="ECO:0000313" key="4">
    <source>
        <dbReference type="Proteomes" id="UP000053681"/>
    </source>
</evidence>
<keyword evidence="4" id="KW-1185">Reference proteome</keyword>
<dbReference type="PANTHER" id="PTHR12526">
    <property type="entry name" value="GLYCOSYLTRANSFERASE"/>
    <property type="match status" value="1"/>
</dbReference>
<dbReference type="Pfam" id="PF00534">
    <property type="entry name" value="Glycos_transf_1"/>
    <property type="match status" value="1"/>
</dbReference>
<dbReference type="InterPro" id="IPR001296">
    <property type="entry name" value="Glyco_trans_1"/>
</dbReference>
<evidence type="ECO:0000313" key="3">
    <source>
        <dbReference type="EMBL" id="KSU87026.1"/>
    </source>
</evidence>
<reference evidence="3 4" key="1">
    <citation type="submission" date="2015-11" db="EMBL/GenBank/DDBJ databases">
        <title>Bacillus caseinolyticus sp nov.</title>
        <authorList>
            <person name="Dastager S.G."/>
            <person name="Mawlankar R."/>
        </authorList>
    </citation>
    <scope>NUCLEOTIDE SEQUENCE [LARGE SCALE GENOMIC DNA]</scope>
    <source>
        <strain evidence="3 4">SGD-V-76</strain>
    </source>
</reference>
<dbReference type="EMBL" id="LNQP01000056">
    <property type="protein sequence ID" value="KSU87026.1"/>
    <property type="molecule type" value="Genomic_DNA"/>
</dbReference>
<evidence type="ECO:0008006" key="5">
    <source>
        <dbReference type="Google" id="ProtNLM"/>
    </source>
</evidence>